<name>A0A5C5G122_9BASI</name>
<feature type="compositionally biased region" description="Basic and acidic residues" evidence="1">
    <location>
        <begin position="473"/>
        <end position="485"/>
    </location>
</feature>
<feature type="domain" description="DUF2427" evidence="4">
    <location>
        <begin position="42"/>
        <end position="138"/>
    </location>
</feature>
<keyword evidence="2" id="KW-0812">Transmembrane</keyword>
<organism evidence="6 7">
    <name type="scientific">Rhodotorula diobovata</name>
    <dbReference type="NCBI Taxonomy" id="5288"/>
    <lineage>
        <taxon>Eukaryota</taxon>
        <taxon>Fungi</taxon>
        <taxon>Dikarya</taxon>
        <taxon>Basidiomycota</taxon>
        <taxon>Pucciniomycotina</taxon>
        <taxon>Microbotryomycetes</taxon>
        <taxon>Sporidiobolales</taxon>
        <taxon>Sporidiobolaceae</taxon>
        <taxon>Rhodotorula</taxon>
    </lineage>
</organism>
<keyword evidence="2" id="KW-0472">Membrane</keyword>
<dbReference type="CDD" id="cd08760">
    <property type="entry name" value="Cyt_b561_FRRS1_like"/>
    <property type="match status" value="1"/>
</dbReference>
<proteinExistence type="predicted"/>
<dbReference type="Pfam" id="PF10355">
    <property type="entry name" value="Ytp1"/>
    <property type="match status" value="1"/>
</dbReference>
<evidence type="ECO:0000313" key="7">
    <source>
        <dbReference type="Proteomes" id="UP000311382"/>
    </source>
</evidence>
<dbReference type="AlphaFoldDB" id="A0A5C5G122"/>
<evidence type="ECO:0000256" key="3">
    <source>
        <dbReference type="SAM" id="SignalP"/>
    </source>
</evidence>
<evidence type="ECO:0000256" key="2">
    <source>
        <dbReference type="SAM" id="Phobius"/>
    </source>
</evidence>
<reference evidence="6 7" key="1">
    <citation type="submission" date="2019-03" db="EMBL/GenBank/DDBJ databases">
        <title>Rhodosporidium diobovatum UCD-FST 08-225 genome sequencing, assembly, and annotation.</title>
        <authorList>
            <person name="Fakankun I.U."/>
            <person name="Fristensky B."/>
            <person name="Levin D.B."/>
        </authorList>
    </citation>
    <scope>NUCLEOTIDE SEQUENCE [LARGE SCALE GENOMIC DNA]</scope>
    <source>
        <strain evidence="6 7">UCD-FST 08-225</strain>
    </source>
</reference>
<sequence>MSLQRTMRATRGLLVSCLLLVASLGMVDAHEHHDVDVGPYEHNFVNEEPLDSTIKWHIGIQVFCWGLLFPTGMILGITRSRFHVPLQTLGVVLSLCGNYLGHHHAGREFHTTAHSHMAGYLWWYLMSQTAMGVFLKLHVLEGTAVRRAVVKAHGIVGKSFPVFGWTQMIFGGIAALGFCFGEHVGQCAAHFIMGSAFIAYAVILALMMRVGATFLARRHMAQEYIDSWVIMLWGIVNTFTEHNFLAPHPTGWSHKDQQHVSLGVLWWAGGALGVWLSRGGKRSIVPAGIIAMTGYAMANHGQHLEFSTNIHKLFGWSLMAAGFCRVVEICFVLRDAPTPDLSDEEAEHAGDGPQRPKAFQHLTPFLLVLSGLTFLSATEEQMQWVAGSGMDSTTYGNILFSGAFAIYLVVTMMLDLYAFQSRHKSTASAVGLAPSDPDVEHSAPRPGGGLRLPGPVAAFVAPIVALVHRFEGTRDGDDTRGEARADAAPYESLPLRSSSVAGVHDDDAEGEGLELQESPRERSGTRGGGRGRSDGEARGSGSQETVFSLGDEVEDDGSDAFWAGQEKAERRGP</sequence>
<comment type="caution">
    <text evidence="6">The sequence shown here is derived from an EMBL/GenBank/DDBJ whole genome shotgun (WGS) entry which is preliminary data.</text>
</comment>
<feature type="transmembrane region" description="Helical" evidence="2">
    <location>
        <begin position="160"/>
        <end position="178"/>
    </location>
</feature>
<keyword evidence="2" id="KW-1133">Transmembrane helix</keyword>
<accession>A0A5C5G122</accession>
<dbReference type="PANTHER" id="PTHR31685:SF2">
    <property type="entry name" value="PROTEIN YTP1"/>
    <property type="match status" value="1"/>
</dbReference>
<dbReference type="OrthoDB" id="4137487at2759"/>
<feature type="transmembrane region" description="Helical" evidence="2">
    <location>
        <begin position="121"/>
        <end position="139"/>
    </location>
</feature>
<evidence type="ECO:0000313" key="6">
    <source>
        <dbReference type="EMBL" id="TNY22122.1"/>
    </source>
</evidence>
<feature type="chain" id="PRO_5022727050" evidence="3">
    <location>
        <begin position="30"/>
        <end position="573"/>
    </location>
</feature>
<feature type="signal peptide" evidence="3">
    <location>
        <begin position="1"/>
        <end position="29"/>
    </location>
</feature>
<evidence type="ECO:0000256" key="1">
    <source>
        <dbReference type="SAM" id="MobiDB-lite"/>
    </source>
</evidence>
<dbReference type="Pfam" id="PF10348">
    <property type="entry name" value="DUF2427"/>
    <property type="match status" value="1"/>
</dbReference>
<keyword evidence="7" id="KW-1185">Reference proteome</keyword>
<keyword evidence="3" id="KW-0732">Signal</keyword>
<dbReference type="PANTHER" id="PTHR31685">
    <property type="entry name" value="INTEGRAL MEMBRANE PROTEIN (AFU_ORTHOLOGUE AFUA_6G12730)-RELATED"/>
    <property type="match status" value="1"/>
</dbReference>
<protein>
    <submittedName>
        <fullName evidence="6">Putative membrane protein</fullName>
    </submittedName>
</protein>
<dbReference type="InterPro" id="IPR018825">
    <property type="entry name" value="DUF2427"/>
</dbReference>
<dbReference type="InterPro" id="IPR018827">
    <property type="entry name" value="YTP1_C"/>
</dbReference>
<feature type="transmembrane region" description="Helical" evidence="2">
    <location>
        <begin position="190"/>
        <end position="212"/>
    </location>
</feature>
<feature type="transmembrane region" description="Helical" evidence="2">
    <location>
        <begin position="53"/>
        <end position="75"/>
    </location>
</feature>
<evidence type="ECO:0000259" key="4">
    <source>
        <dbReference type="Pfam" id="PF10348"/>
    </source>
</evidence>
<feature type="domain" description="Protein YTP1-like C-terminal" evidence="5">
    <location>
        <begin position="164"/>
        <end position="417"/>
    </location>
</feature>
<evidence type="ECO:0000259" key="5">
    <source>
        <dbReference type="Pfam" id="PF10355"/>
    </source>
</evidence>
<feature type="region of interest" description="Disordered" evidence="1">
    <location>
        <begin position="473"/>
        <end position="573"/>
    </location>
</feature>
<dbReference type="Proteomes" id="UP000311382">
    <property type="component" value="Unassembled WGS sequence"/>
</dbReference>
<feature type="region of interest" description="Disordered" evidence="1">
    <location>
        <begin position="429"/>
        <end position="451"/>
    </location>
</feature>
<feature type="transmembrane region" description="Helical" evidence="2">
    <location>
        <begin position="398"/>
        <end position="419"/>
    </location>
</feature>
<gene>
    <name evidence="6" type="ORF">DMC30DRAFT_374654</name>
</gene>
<dbReference type="STRING" id="5288.A0A5C5G122"/>
<feature type="transmembrane region" description="Helical" evidence="2">
    <location>
        <begin position="82"/>
        <end position="101"/>
    </location>
</feature>
<dbReference type="EMBL" id="SOZI01000030">
    <property type="protein sequence ID" value="TNY22122.1"/>
    <property type="molecule type" value="Genomic_DNA"/>
</dbReference>